<dbReference type="Pfam" id="PF00582">
    <property type="entry name" value="Usp"/>
    <property type="match status" value="1"/>
</dbReference>
<dbReference type="CDD" id="cd23659">
    <property type="entry name" value="USP_At3g01520-like"/>
    <property type="match status" value="1"/>
</dbReference>
<dbReference type="SUPFAM" id="SSF52402">
    <property type="entry name" value="Adenine nucleotide alpha hydrolases-like"/>
    <property type="match status" value="1"/>
</dbReference>
<dbReference type="InterPro" id="IPR014729">
    <property type="entry name" value="Rossmann-like_a/b/a_fold"/>
</dbReference>
<sequence>GLQLSFQYFFNSKKEVKTHMEAVICRTGSGSIPVPRLNTPTLPRVSSFSLPVHESFGGDKSSGSPTSIRRRSIHRVSSMPSVIRSEIELSGGAKSMSRLGSRSFPAKITEEEDSLTLTENRRSYAGDWPHSGIPVEELGLPGGGIGKNWNFGGGGSGDELSAGDGSSIASYYEKMLRSDPTNALLLRNYGKYLHEVEKNYVKAEEFYGRAILASPGDGEVLLLYGKLIWETQRDESRTKSYFDQAVNASPDDCTILGSYAHFMWEANEDEEEEEEKGNNCGRKIEEEKENFSKQEVVVNIGRKIMIVVDYGAESKNALQWALTHTVQSQDMVILLYASKKSSSNPPPPPPAGDEATKEMNPRVSHFLSCMKIMCQQKRPEVQVEVAIAQGKEKGPTIVEEAKKQGVALLILGQKKRSTTWRLVMMWAGQNNNKMTCGGVVEYCIQNSTCMAIAVRKKSKKVGGYLITTKRHKDFWLLA</sequence>
<dbReference type="AlphaFoldDB" id="A0A068C9E6"/>
<dbReference type="EMBL" id="KJ634232">
    <property type="protein sequence ID" value="AID16049.1"/>
    <property type="molecule type" value="mRNA"/>
</dbReference>
<accession>A0A068C9E6</accession>
<feature type="non-terminal residue" evidence="2">
    <location>
        <position position="1"/>
    </location>
</feature>
<feature type="domain" description="UspA" evidence="1">
    <location>
        <begin position="302"/>
        <end position="455"/>
    </location>
</feature>
<evidence type="ECO:0000313" key="2">
    <source>
        <dbReference type="EMBL" id="AID16049.1"/>
    </source>
</evidence>
<dbReference type="SUPFAM" id="SSF48452">
    <property type="entry name" value="TPR-like"/>
    <property type="match status" value="1"/>
</dbReference>
<dbReference type="InterPro" id="IPR006016">
    <property type="entry name" value="UspA"/>
</dbReference>
<dbReference type="Gene3D" id="3.40.50.620">
    <property type="entry name" value="HUPs"/>
    <property type="match status" value="1"/>
</dbReference>
<evidence type="ECO:0000259" key="1">
    <source>
        <dbReference type="Pfam" id="PF00582"/>
    </source>
</evidence>
<dbReference type="PANTHER" id="PTHR47000:SF1">
    <property type="entry name" value="ADENINE NUCLEOTIDE ALPHA HYDROLASES-LIKE SUPERFAMILY PROTEIN"/>
    <property type="match status" value="1"/>
</dbReference>
<name>A0A068C9E6_CATRO</name>
<proteinExistence type="evidence at transcript level"/>
<dbReference type="PANTHER" id="PTHR47000">
    <property type="entry name" value="ADENINE NUCLEOTIDE ALPHA HYDROLASES-LIKE SUPERFAMILY PROTEIN"/>
    <property type="match status" value="1"/>
</dbReference>
<organism evidence="2">
    <name type="scientific">Catharanthus roseus</name>
    <name type="common">Madagascar periwinkle</name>
    <name type="synonym">Vinca rosea</name>
    <dbReference type="NCBI Taxonomy" id="4058"/>
    <lineage>
        <taxon>Eukaryota</taxon>
        <taxon>Viridiplantae</taxon>
        <taxon>Streptophyta</taxon>
        <taxon>Embryophyta</taxon>
        <taxon>Tracheophyta</taxon>
        <taxon>Spermatophyta</taxon>
        <taxon>Magnoliopsida</taxon>
        <taxon>eudicotyledons</taxon>
        <taxon>Gunneridae</taxon>
        <taxon>Pentapetalae</taxon>
        <taxon>asterids</taxon>
        <taxon>lamiids</taxon>
        <taxon>Gentianales</taxon>
        <taxon>Apocynaceae</taxon>
        <taxon>Rauvolfioideae</taxon>
        <taxon>Vinceae</taxon>
        <taxon>Catharanthinae</taxon>
        <taxon>Catharanthus</taxon>
    </lineage>
</organism>
<dbReference type="Gene3D" id="1.25.40.10">
    <property type="entry name" value="Tetratricopeptide repeat domain"/>
    <property type="match status" value="1"/>
</dbReference>
<reference evidence="2" key="1">
    <citation type="submission" date="2014-03" db="EMBL/GenBank/DDBJ databases">
        <authorList>
            <person name="Mohamed A.A."/>
            <person name="Gadallah N.O."/>
            <person name="Shokry A.M."/>
            <person name="Ahmed B.M."/>
            <person name="Sabir J.S.M."/>
        </authorList>
    </citation>
    <scope>NUCLEOTIDE SEQUENCE</scope>
</reference>
<dbReference type="InterPro" id="IPR011990">
    <property type="entry name" value="TPR-like_helical_dom_sf"/>
</dbReference>
<protein>
    <submittedName>
        <fullName evidence="2">Putative universal stress protein</fullName>
    </submittedName>
</protein>